<keyword evidence="3" id="KW-1185">Reference proteome</keyword>
<evidence type="ECO:0000313" key="3">
    <source>
        <dbReference type="Proteomes" id="UP000494161"/>
    </source>
</evidence>
<reference evidence="2 3" key="1">
    <citation type="submission" date="2020-04" db="EMBL/GenBank/DDBJ databases">
        <authorList>
            <person name="De Canck E."/>
        </authorList>
    </citation>
    <scope>NUCLEOTIDE SEQUENCE [LARGE SCALE GENOMIC DNA]</scope>
    <source>
        <strain evidence="2 3">LMG 7053</strain>
    </source>
</reference>
<dbReference type="Proteomes" id="UP000494161">
    <property type="component" value="Unassembled WGS sequence"/>
</dbReference>
<dbReference type="Pfam" id="PF25612">
    <property type="entry name" value="DUF7940"/>
    <property type="match status" value="1"/>
</dbReference>
<dbReference type="GeneID" id="75046825"/>
<keyword evidence="1" id="KW-1133">Transmembrane helix</keyword>
<dbReference type="RefSeq" id="WP_083036935.1">
    <property type="nucleotide sequence ID" value="NZ_CADILJ010000005.1"/>
</dbReference>
<organism evidence="2 3">
    <name type="scientific">Achromobacter ruhlandii</name>
    <dbReference type="NCBI Taxonomy" id="72557"/>
    <lineage>
        <taxon>Bacteria</taxon>
        <taxon>Pseudomonadati</taxon>
        <taxon>Pseudomonadota</taxon>
        <taxon>Betaproteobacteria</taxon>
        <taxon>Burkholderiales</taxon>
        <taxon>Alcaligenaceae</taxon>
        <taxon>Achromobacter</taxon>
    </lineage>
</organism>
<dbReference type="InterPro" id="IPR057700">
    <property type="entry name" value="DUF7940"/>
</dbReference>
<evidence type="ECO:0000256" key="1">
    <source>
        <dbReference type="SAM" id="Phobius"/>
    </source>
</evidence>
<keyword evidence="1" id="KW-0472">Membrane</keyword>
<sequence>MRLIPNWRRCWRMTSVQIQTLALAFFSYLTAVPDAAIQLWSILPVDIRESIPPGYVKWFGIALIALGIVARVIHQPKLSEPKRPEDT</sequence>
<feature type="transmembrane region" description="Helical" evidence="1">
    <location>
        <begin position="21"/>
        <end position="43"/>
    </location>
</feature>
<protein>
    <recommendedName>
        <fullName evidence="4">Holin</fullName>
    </recommendedName>
</protein>
<evidence type="ECO:0000313" key="2">
    <source>
        <dbReference type="EMBL" id="CAB3941610.1"/>
    </source>
</evidence>
<feature type="transmembrane region" description="Helical" evidence="1">
    <location>
        <begin position="55"/>
        <end position="73"/>
    </location>
</feature>
<keyword evidence="1" id="KW-0812">Transmembrane</keyword>
<evidence type="ECO:0008006" key="4">
    <source>
        <dbReference type="Google" id="ProtNLM"/>
    </source>
</evidence>
<dbReference type="EMBL" id="CADILJ010000005">
    <property type="protein sequence ID" value="CAB3941610.1"/>
    <property type="molecule type" value="Genomic_DNA"/>
</dbReference>
<comment type="caution">
    <text evidence="2">The sequence shown here is derived from an EMBL/GenBank/DDBJ whole genome shotgun (WGS) entry which is preliminary data.</text>
</comment>
<accession>A0ABM8LR68</accession>
<name>A0ABM8LR68_9BURK</name>
<proteinExistence type="predicted"/>
<gene>
    <name evidence="2" type="ORF">LMG7053_00981</name>
</gene>